<accession>A0ABD6AFF8</accession>
<dbReference type="Gene3D" id="2.60.120.10">
    <property type="entry name" value="Jelly Rolls"/>
    <property type="match status" value="1"/>
</dbReference>
<proteinExistence type="predicted"/>
<dbReference type="EMBL" id="JBHTBF010000003">
    <property type="protein sequence ID" value="MFC7318881.1"/>
    <property type="molecule type" value="Genomic_DNA"/>
</dbReference>
<dbReference type="RefSeq" id="WP_276306285.1">
    <property type="nucleotide sequence ID" value="NZ_CP119993.1"/>
</dbReference>
<sequence>MDHSRPYHLYEVGEQPIDDRLGIGIQFLMNAKDRDDAQMFDQGIIHVEPGESVTRHVHRYSGETFYGLEGEGEIVIEGEPVPCHANEHLVFIPPGVPHYPRNPGDAGETFRAMFIHSPAIINGDTYTVDEAGNPVDGEK</sequence>
<dbReference type="PANTHER" id="PTHR36114">
    <property type="entry name" value="16.7 KDA PROTEIN IN WHIE LOCUS"/>
    <property type="match status" value="1"/>
</dbReference>
<evidence type="ECO:0000259" key="1">
    <source>
        <dbReference type="Pfam" id="PF07883"/>
    </source>
</evidence>
<dbReference type="InterPro" id="IPR014710">
    <property type="entry name" value="RmlC-like_jellyroll"/>
</dbReference>
<gene>
    <name evidence="2" type="ORF">ACFQPE_19055</name>
</gene>
<evidence type="ECO:0000313" key="2">
    <source>
        <dbReference type="EMBL" id="MFC7318881.1"/>
    </source>
</evidence>
<dbReference type="PANTHER" id="PTHR36114:SF1">
    <property type="entry name" value="16.7 KDA PROTEIN IN WHIE LOCUS"/>
    <property type="match status" value="1"/>
</dbReference>
<keyword evidence="3" id="KW-1185">Reference proteome</keyword>
<feature type="domain" description="Cupin type-2" evidence="1">
    <location>
        <begin position="44"/>
        <end position="106"/>
    </location>
</feature>
<dbReference type="Proteomes" id="UP001596547">
    <property type="component" value="Unassembled WGS sequence"/>
</dbReference>
<dbReference type="InterPro" id="IPR013096">
    <property type="entry name" value="Cupin_2"/>
</dbReference>
<protein>
    <submittedName>
        <fullName evidence="2">Cupin domain-containing protein</fullName>
    </submittedName>
</protein>
<organism evidence="2 3">
    <name type="scientific">Halomarina halobia</name>
    <dbReference type="NCBI Taxonomy" id="3033386"/>
    <lineage>
        <taxon>Archaea</taxon>
        <taxon>Methanobacteriati</taxon>
        <taxon>Methanobacteriota</taxon>
        <taxon>Stenosarchaea group</taxon>
        <taxon>Halobacteria</taxon>
        <taxon>Halobacteriales</taxon>
        <taxon>Natronomonadaceae</taxon>
        <taxon>Halomarina</taxon>
    </lineage>
</organism>
<dbReference type="InterPro" id="IPR011051">
    <property type="entry name" value="RmlC_Cupin_sf"/>
</dbReference>
<dbReference type="GeneID" id="79316931"/>
<evidence type="ECO:0000313" key="3">
    <source>
        <dbReference type="Proteomes" id="UP001596547"/>
    </source>
</evidence>
<reference evidence="2 3" key="1">
    <citation type="journal article" date="2019" name="Int. J. Syst. Evol. Microbiol.">
        <title>The Global Catalogue of Microorganisms (GCM) 10K type strain sequencing project: providing services to taxonomists for standard genome sequencing and annotation.</title>
        <authorList>
            <consortium name="The Broad Institute Genomics Platform"/>
            <consortium name="The Broad Institute Genome Sequencing Center for Infectious Disease"/>
            <person name="Wu L."/>
            <person name="Ma J."/>
        </authorList>
    </citation>
    <scope>NUCLEOTIDE SEQUENCE [LARGE SCALE GENOMIC DNA]</scope>
    <source>
        <strain evidence="2 3">PSR21</strain>
    </source>
</reference>
<dbReference type="InterPro" id="IPR052044">
    <property type="entry name" value="PKS_Associated_Protein"/>
</dbReference>
<dbReference type="AlphaFoldDB" id="A0ABD6AFF8"/>
<name>A0ABD6AFF8_9EURY</name>
<dbReference type="SUPFAM" id="SSF51182">
    <property type="entry name" value="RmlC-like cupins"/>
    <property type="match status" value="1"/>
</dbReference>
<comment type="caution">
    <text evidence="2">The sequence shown here is derived from an EMBL/GenBank/DDBJ whole genome shotgun (WGS) entry which is preliminary data.</text>
</comment>
<dbReference type="Pfam" id="PF07883">
    <property type="entry name" value="Cupin_2"/>
    <property type="match status" value="1"/>
</dbReference>